<dbReference type="EMBL" id="VXIV02000188">
    <property type="protein sequence ID" value="KAF6039976.1"/>
    <property type="molecule type" value="Genomic_DNA"/>
</dbReference>
<organism evidence="10 11">
    <name type="scientific">Bugula neritina</name>
    <name type="common">Brown bryozoan</name>
    <name type="synonym">Sertularia neritina</name>
    <dbReference type="NCBI Taxonomy" id="10212"/>
    <lineage>
        <taxon>Eukaryota</taxon>
        <taxon>Metazoa</taxon>
        <taxon>Spiralia</taxon>
        <taxon>Lophotrochozoa</taxon>
        <taxon>Bryozoa</taxon>
        <taxon>Gymnolaemata</taxon>
        <taxon>Cheilostomatida</taxon>
        <taxon>Flustrina</taxon>
        <taxon>Buguloidea</taxon>
        <taxon>Bugulidae</taxon>
        <taxon>Bugula</taxon>
    </lineage>
</organism>
<dbReference type="GO" id="GO:0006817">
    <property type="term" value="P:phosphate ion transport"/>
    <property type="evidence" value="ECO:0007669"/>
    <property type="project" value="TreeGrafter"/>
</dbReference>
<proteinExistence type="inferred from homology"/>
<feature type="transmembrane region" description="Helical" evidence="7">
    <location>
        <begin position="215"/>
        <end position="236"/>
    </location>
</feature>
<comment type="caution">
    <text evidence="10">The sequence shown here is derived from an EMBL/GenBank/DDBJ whole genome shotgun (WGS) entry which is preliminary data.</text>
</comment>
<dbReference type="AlphaFoldDB" id="A0A7J7KP72"/>
<evidence type="ECO:0000256" key="5">
    <source>
        <dbReference type="ARBA" id="ARBA00023136"/>
    </source>
</evidence>
<evidence type="ECO:0000313" key="10">
    <source>
        <dbReference type="EMBL" id="KAF6039976.1"/>
    </source>
</evidence>
<evidence type="ECO:0000256" key="2">
    <source>
        <dbReference type="ARBA" id="ARBA00009665"/>
    </source>
</evidence>
<dbReference type="PANTHER" id="PTHR10783">
    <property type="entry name" value="XENOTROPIC AND POLYTROPIC RETROVIRUS RECEPTOR 1-RELATED"/>
    <property type="match status" value="1"/>
</dbReference>
<evidence type="ECO:0000259" key="9">
    <source>
        <dbReference type="PROSITE" id="PS51382"/>
    </source>
</evidence>
<gene>
    <name evidence="10" type="ORF">EB796_001663</name>
</gene>
<keyword evidence="5 7" id="KW-0472">Membrane</keyword>
<reference evidence="10" key="1">
    <citation type="submission" date="2020-06" db="EMBL/GenBank/DDBJ databases">
        <title>Draft genome of Bugula neritina, a colonial animal packing powerful symbionts and potential medicines.</title>
        <authorList>
            <person name="Rayko M."/>
        </authorList>
    </citation>
    <scope>NUCLEOTIDE SEQUENCE [LARGE SCALE GENOMIC DNA]</scope>
    <source>
        <strain evidence="10">Kwan_BN1</strain>
    </source>
</reference>
<feature type="domain" description="EXS" evidence="8">
    <location>
        <begin position="253"/>
        <end position="446"/>
    </location>
</feature>
<name>A0A7J7KP72_BUGNE</name>
<dbReference type="OrthoDB" id="9970435at2759"/>
<dbReference type="PROSITE" id="PS51380">
    <property type="entry name" value="EXS"/>
    <property type="match status" value="1"/>
</dbReference>
<feature type="transmembrane region" description="Helical" evidence="7">
    <location>
        <begin position="182"/>
        <end position="203"/>
    </location>
</feature>
<keyword evidence="11" id="KW-1185">Reference proteome</keyword>
<keyword evidence="4 7" id="KW-1133">Transmembrane helix</keyword>
<dbReference type="Pfam" id="PF03124">
    <property type="entry name" value="EXS"/>
    <property type="match status" value="2"/>
</dbReference>
<accession>A0A7J7KP72</accession>
<feature type="domain" description="SPX" evidence="9">
    <location>
        <begin position="1"/>
        <end position="132"/>
    </location>
</feature>
<dbReference type="Proteomes" id="UP000593567">
    <property type="component" value="Unassembled WGS sequence"/>
</dbReference>
<evidence type="ECO:0000256" key="1">
    <source>
        <dbReference type="ARBA" id="ARBA00004141"/>
    </source>
</evidence>
<dbReference type="PANTHER" id="PTHR10783:SF103">
    <property type="entry name" value="SOLUTE CARRIER FAMILY 53 MEMBER 1"/>
    <property type="match status" value="1"/>
</dbReference>
<comment type="similarity">
    <text evidence="2">Belongs to the SYG1 (TC 2.A.94) family.</text>
</comment>
<evidence type="ECO:0000259" key="8">
    <source>
        <dbReference type="PROSITE" id="PS51380"/>
    </source>
</evidence>
<dbReference type="GO" id="GO:0005886">
    <property type="term" value="C:plasma membrane"/>
    <property type="evidence" value="ECO:0007669"/>
    <property type="project" value="TreeGrafter"/>
</dbReference>
<protein>
    <submittedName>
        <fullName evidence="10">XPR1</fullName>
    </submittedName>
</protein>
<evidence type="ECO:0000256" key="3">
    <source>
        <dbReference type="ARBA" id="ARBA00022692"/>
    </source>
</evidence>
<dbReference type="PROSITE" id="PS51382">
    <property type="entry name" value="SPX"/>
    <property type="match status" value="1"/>
</dbReference>
<evidence type="ECO:0000256" key="6">
    <source>
        <dbReference type="SAM" id="MobiDB-lite"/>
    </source>
</evidence>
<dbReference type="InterPro" id="IPR004331">
    <property type="entry name" value="SPX_dom"/>
</dbReference>
<evidence type="ECO:0000256" key="4">
    <source>
        <dbReference type="ARBA" id="ARBA00022989"/>
    </source>
</evidence>
<dbReference type="GO" id="GO:0016036">
    <property type="term" value="P:cellular response to phosphate starvation"/>
    <property type="evidence" value="ECO:0007669"/>
    <property type="project" value="TreeGrafter"/>
</dbReference>
<feature type="transmembrane region" description="Helical" evidence="7">
    <location>
        <begin position="314"/>
        <end position="333"/>
    </location>
</feature>
<dbReference type="CDD" id="cd14477">
    <property type="entry name" value="SPX_XPR1_like"/>
    <property type="match status" value="1"/>
</dbReference>
<keyword evidence="3 7" id="KW-0812">Transmembrane</keyword>
<dbReference type="GO" id="GO:0000822">
    <property type="term" value="F:inositol hexakisphosphate binding"/>
    <property type="evidence" value="ECO:0007669"/>
    <property type="project" value="TreeGrafter"/>
</dbReference>
<dbReference type="Pfam" id="PF03105">
    <property type="entry name" value="SPX"/>
    <property type="match status" value="2"/>
</dbReference>
<sequence>MKFAEHLSAHITPEWRKQYIEYEKMKEMLYEALETAPSVEEKLAESTRKLASLKSDLDQLIDRHHDGPGHSTKKKKVFSSGTHHDLKLAYSEFYLNLILVQNYQTLNFTGFRKILKKHDKLFETKSGAEWRQSKVETSLFFTSRDVDGAIEQVEGGDRGKAMKRLRVPPLGETQNPLTTFRVGLFLGIAIVLILIAVVAAFYVTLPISWQHTIRLFRGPMLIILFCFLIGGNTYGWRTSGVNHVLIFELDPRHHLTYQQFLEFRMMTPPFHYVGFADFWMADQFNSLAMVLVDIQYFLCFYASEVQWAGPNESLFLWFWLLAAIVSSCYTYTWDIKMDWGLLDRNAGENRFLREQTVYHYKWYYYLAMVEDLILRFTWTITMSATETGFIDSEILRTVMAVLEVIRRFIWNFFRLENEHINNCGQFRAVRDISITPIDHSDQVLLEKMMDEEDGVSNRREKDAKRGLRKRDVKMWTDDDEDEQTDTWTVFKGGISNWLQSRKQSHLSSRKGSSSLSLDRSKEI</sequence>
<feature type="transmembrane region" description="Helical" evidence="7">
    <location>
        <begin position="284"/>
        <end position="302"/>
    </location>
</feature>
<evidence type="ECO:0000313" key="11">
    <source>
        <dbReference type="Proteomes" id="UP000593567"/>
    </source>
</evidence>
<dbReference type="InterPro" id="IPR004342">
    <property type="entry name" value="EXS_C"/>
</dbReference>
<feature type="region of interest" description="Disordered" evidence="6">
    <location>
        <begin position="500"/>
        <end position="523"/>
    </location>
</feature>
<dbReference type="GO" id="GO:0005794">
    <property type="term" value="C:Golgi apparatus"/>
    <property type="evidence" value="ECO:0007669"/>
    <property type="project" value="TreeGrafter"/>
</dbReference>
<evidence type="ECO:0000256" key="7">
    <source>
        <dbReference type="SAM" id="Phobius"/>
    </source>
</evidence>
<comment type="subcellular location">
    <subcellularLocation>
        <location evidence="1">Membrane</location>
        <topology evidence="1">Multi-pass membrane protein</topology>
    </subcellularLocation>
</comment>